<feature type="transmembrane region" description="Helical" evidence="2">
    <location>
        <begin position="298"/>
        <end position="319"/>
    </location>
</feature>
<feature type="compositionally biased region" description="Gly residues" evidence="1">
    <location>
        <begin position="289"/>
        <end position="304"/>
    </location>
</feature>
<keyword evidence="4" id="KW-1185">Reference proteome</keyword>
<organism evidence="3 4">
    <name type="scientific">Natrialba aegyptia DSM 13077</name>
    <dbReference type="NCBI Taxonomy" id="1227491"/>
    <lineage>
        <taxon>Archaea</taxon>
        <taxon>Methanobacteriati</taxon>
        <taxon>Methanobacteriota</taxon>
        <taxon>Stenosarchaea group</taxon>
        <taxon>Halobacteria</taxon>
        <taxon>Halobacteriales</taxon>
        <taxon>Natrialbaceae</taxon>
        <taxon>Natrialba</taxon>
    </lineage>
</organism>
<proteinExistence type="predicted"/>
<feature type="compositionally biased region" description="Acidic residues" evidence="1">
    <location>
        <begin position="217"/>
        <end position="285"/>
    </location>
</feature>
<evidence type="ECO:0008006" key="5">
    <source>
        <dbReference type="Google" id="ProtNLM"/>
    </source>
</evidence>
<comment type="caution">
    <text evidence="3">The sequence shown here is derived from an EMBL/GenBank/DDBJ whole genome shotgun (WGS) entry which is preliminary data.</text>
</comment>
<feature type="compositionally biased region" description="Acidic residues" evidence="1">
    <location>
        <begin position="157"/>
        <end position="180"/>
    </location>
</feature>
<dbReference type="AlphaFoldDB" id="M0B9L0"/>
<gene>
    <name evidence="3" type="ORF">C480_08167</name>
</gene>
<keyword evidence="2" id="KW-1133">Transmembrane helix</keyword>
<name>M0B9L0_9EURY</name>
<sequence>MTPRLFVLTLIVVLVTTAMAATAATAATPVSETDADAQPTIHTTSDQGALLTTNADETLTLEVLEETDETITVAISSTAADTAGFQANLSYDPDATSVADFAFEDLDGMAEDNVDPDTGHLFLTESVVGADSLDEPTLATVTFTVGEDGLDELEFVDDDSLVSDSDGEVISGEDDGDDGESPPASGGGGSSGDDDSSGSSGGGGAGTSDNGDGNGDNTDDTDGGNETDDGAADGGSDETGDSDGDGSAGDDDDAGATDGDDSDGDAESDGDDGGESDDTDGETTDDGNGSDGEGSDGLPGFTGGITLGVLVAVLAVLGATTRRRD</sequence>
<dbReference type="EMBL" id="AOIP01000016">
    <property type="protein sequence ID" value="ELZ06983.1"/>
    <property type="molecule type" value="Genomic_DNA"/>
</dbReference>
<reference evidence="3 4" key="1">
    <citation type="journal article" date="2014" name="PLoS Genet.">
        <title>Phylogenetically driven sequencing of extremely halophilic archaea reveals strategies for static and dynamic osmo-response.</title>
        <authorList>
            <person name="Becker E.A."/>
            <person name="Seitzer P.M."/>
            <person name="Tritt A."/>
            <person name="Larsen D."/>
            <person name="Krusor M."/>
            <person name="Yao A.I."/>
            <person name="Wu D."/>
            <person name="Madern D."/>
            <person name="Eisen J.A."/>
            <person name="Darling A.E."/>
            <person name="Facciotti M.T."/>
        </authorList>
    </citation>
    <scope>NUCLEOTIDE SEQUENCE [LARGE SCALE GENOMIC DNA]</scope>
    <source>
        <strain evidence="3 4">DSM 13077</strain>
    </source>
</reference>
<protein>
    <recommendedName>
        <fullName evidence="5">Cohesin domain-containing protein</fullName>
    </recommendedName>
</protein>
<evidence type="ECO:0000313" key="4">
    <source>
        <dbReference type="Proteomes" id="UP000011591"/>
    </source>
</evidence>
<dbReference type="Proteomes" id="UP000011591">
    <property type="component" value="Unassembled WGS sequence"/>
</dbReference>
<evidence type="ECO:0000256" key="1">
    <source>
        <dbReference type="SAM" id="MobiDB-lite"/>
    </source>
</evidence>
<evidence type="ECO:0000313" key="3">
    <source>
        <dbReference type="EMBL" id="ELZ06983.1"/>
    </source>
</evidence>
<keyword evidence="2" id="KW-0812">Transmembrane</keyword>
<evidence type="ECO:0000256" key="2">
    <source>
        <dbReference type="SAM" id="Phobius"/>
    </source>
</evidence>
<feature type="region of interest" description="Disordered" evidence="1">
    <location>
        <begin position="157"/>
        <end position="304"/>
    </location>
</feature>
<dbReference type="PATRIC" id="fig|1227491.4.peg.1687"/>
<keyword evidence="2" id="KW-0472">Membrane</keyword>
<accession>M0B9L0</accession>